<dbReference type="Proteomes" id="UP000274661">
    <property type="component" value="Unassembled WGS sequence"/>
</dbReference>
<keyword evidence="1" id="KW-1133">Transmembrane helix</keyword>
<name>A0A3R9WNF5_9SPHN</name>
<sequence>MAETGIGSKLAPPRFLLFLAVLAAGIGAAFVYHQRITLGFLAAFDLAALVFLASVLPMLMVDDPNRIREQARRNDANRTILLAITFVVTGVVLVAIASESSARHLGWPIKALIIATIIIAWLFSNVIYTFHYAHLAYGDSPGQECRSLSFPKTEAPIYWDFIYFAFTLGMTFQTSDVDIQDQRIRKVTVAHCLAAFFYNIGVLAFTINVLGSSSGG</sequence>
<organism evidence="2 3">
    <name type="scientific">Sphingomonas ginkgonis</name>
    <dbReference type="NCBI Taxonomy" id="2315330"/>
    <lineage>
        <taxon>Bacteria</taxon>
        <taxon>Pseudomonadati</taxon>
        <taxon>Pseudomonadota</taxon>
        <taxon>Alphaproteobacteria</taxon>
        <taxon>Sphingomonadales</taxon>
        <taxon>Sphingomonadaceae</taxon>
        <taxon>Sphingomonas</taxon>
    </lineage>
</organism>
<feature type="transmembrane region" description="Helical" evidence="1">
    <location>
        <begin position="157"/>
        <end position="175"/>
    </location>
</feature>
<dbReference type="AlphaFoldDB" id="A0A3R9WNF5"/>
<keyword evidence="1" id="KW-0812">Transmembrane</keyword>
<dbReference type="OrthoDB" id="64737at2"/>
<evidence type="ECO:0000256" key="1">
    <source>
        <dbReference type="SAM" id="Phobius"/>
    </source>
</evidence>
<dbReference type="Pfam" id="PF07077">
    <property type="entry name" value="DUF1345"/>
    <property type="match status" value="1"/>
</dbReference>
<gene>
    <name evidence="2" type="ORF">HMF7854_01275</name>
</gene>
<dbReference type="EMBL" id="RWJF01000001">
    <property type="protein sequence ID" value="RST29607.1"/>
    <property type="molecule type" value="Genomic_DNA"/>
</dbReference>
<evidence type="ECO:0000313" key="3">
    <source>
        <dbReference type="Proteomes" id="UP000274661"/>
    </source>
</evidence>
<keyword evidence="3" id="KW-1185">Reference proteome</keyword>
<feature type="transmembrane region" description="Helical" evidence="1">
    <location>
        <begin position="39"/>
        <end position="60"/>
    </location>
</feature>
<feature type="transmembrane region" description="Helical" evidence="1">
    <location>
        <begin position="187"/>
        <end position="210"/>
    </location>
</feature>
<dbReference type="InterPro" id="IPR009781">
    <property type="entry name" value="DUF1345"/>
</dbReference>
<proteinExistence type="predicted"/>
<protein>
    <submittedName>
        <fullName evidence="2">DUF1345 domain-containing protein</fullName>
    </submittedName>
</protein>
<feature type="transmembrane region" description="Helical" evidence="1">
    <location>
        <begin position="15"/>
        <end position="32"/>
    </location>
</feature>
<reference evidence="2 3" key="1">
    <citation type="submission" date="2018-12" db="EMBL/GenBank/DDBJ databases">
        <title>Sphingomonas sp. HMF7854 Genome sequencing and assembly.</title>
        <authorList>
            <person name="Cha I."/>
            <person name="Kang H."/>
            <person name="Kim H."/>
            <person name="Kang J."/>
            <person name="Joh K."/>
        </authorList>
    </citation>
    <scope>NUCLEOTIDE SEQUENCE [LARGE SCALE GENOMIC DNA]</scope>
    <source>
        <strain evidence="2 3">HMF7854</strain>
    </source>
</reference>
<keyword evidence="1" id="KW-0472">Membrane</keyword>
<evidence type="ECO:0000313" key="2">
    <source>
        <dbReference type="EMBL" id="RST29607.1"/>
    </source>
</evidence>
<comment type="caution">
    <text evidence="2">The sequence shown here is derived from an EMBL/GenBank/DDBJ whole genome shotgun (WGS) entry which is preliminary data.</text>
</comment>
<feature type="transmembrane region" description="Helical" evidence="1">
    <location>
        <begin position="80"/>
        <end position="97"/>
    </location>
</feature>
<accession>A0A3R9WNF5</accession>
<dbReference type="RefSeq" id="WP_126717448.1">
    <property type="nucleotide sequence ID" value="NZ_RWJF01000001.1"/>
</dbReference>
<feature type="transmembrane region" description="Helical" evidence="1">
    <location>
        <begin position="109"/>
        <end position="130"/>
    </location>
</feature>